<proteinExistence type="predicted"/>
<reference evidence="2 3" key="1">
    <citation type="submission" date="2017-07" db="EMBL/GenBank/DDBJ databases">
        <title>Genome Sequence of Arenibacter algicola Strain SMS7 Isolated from a culture of the Diatom Skeletonema marinoi.</title>
        <authorList>
            <person name="Topel M."/>
            <person name="Pinder M.I.M."/>
            <person name="Johansson O.N."/>
            <person name="Kourtchenko O."/>
            <person name="Godhe A."/>
            <person name="Clarke A.K."/>
        </authorList>
    </citation>
    <scope>NUCLEOTIDE SEQUENCE [LARGE SCALE GENOMIC DNA]</scope>
    <source>
        <strain evidence="2 3">SMS7</strain>
    </source>
</reference>
<dbReference type="Pfam" id="PF00535">
    <property type="entry name" value="Glycos_transf_2"/>
    <property type="match status" value="1"/>
</dbReference>
<organism evidence="2 3">
    <name type="scientific">Arenibacter algicola</name>
    <dbReference type="NCBI Taxonomy" id="616991"/>
    <lineage>
        <taxon>Bacteria</taxon>
        <taxon>Pseudomonadati</taxon>
        <taxon>Bacteroidota</taxon>
        <taxon>Flavobacteriia</taxon>
        <taxon>Flavobacteriales</taxon>
        <taxon>Flavobacteriaceae</taxon>
        <taxon>Arenibacter</taxon>
    </lineage>
</organism>
<keyword evidence="2" id="KW-0808">Transferase</keyword>
<dbReference type="AlphaFoldDB" id="A0A221UZC3"/>
<sequence length="324" mass="38613">MGEKEITVSVIMITYRHERYIKQAINSVLVQKCNFTIELIIGDDNSPDNTEEVVREFLKHHPKKHLVRYTKHEVNKGMNGNSQWIANQTRGKYIAVCEGDDYWSDPYKLQKQVDFLEENPNFGMVYAKSNIFEENTQKFLKLIVGSSINKKGVLYINSIPTLTTLYRSDLYQRYVNENKEILSNWLMGDYPKWIWFYYNSKIHFINEIMAVYRKLENSASNFIDAKKEMAFKYNIINIKMYYGEKYLNDSEYSKLKNHIFINYYFSALILDPSDSIIYYNQLMEIDVLESKTKTKLFLLERLKLKQLYLSWNKIKGILKMYYVP</sequence>
<dbReference type="RefSeq" id="WP_093979122.1">
    <property type="nucleotide sequence ID" value="NZ_CP022515.1"/>
</dbReference>
<dbReference type="PANTHER" id="PTHR22916:SF3">
    <property type="entry name" value="UDP-GLCNAC:BETAGAL BETA-1,3-N-ACETYLGLUCOSAMINYLTRANSFERASE-LIKE PROTEIN 1"/>
    <property type="match status" value="1"/>
</dbReference>
<dbReference type="InterPro" id="IPR029044">
    <property type="entry name" value="Nucleotide-diphossugar_trans"/>
</dbReference>
<evidence type="ECO:0000313" key="3">
    <source>
        <dbReference type="Proteomes" id="UP000204551"/>
    </source>
</evidence>
<keyword evidence="2" id="KW-0328">Glycosyltransferase</keyword>
<dbReference type="EC" id="2.4.-.-" evidence="2"/>
<dbReference type="Gene3D" id="3.90.550.10">
    <property type="entry name" value="Spore Coat Polysaccharide Biosynthesis Protein SpsA, Chain A"/>
    <property type="match status" value="1"/>
</dbReference>
<name>A0A221UZC3_9FLAO</name>
<dbReference type="EMBL" id="CP022515">
    <property type="protein sequence ID" value="ASO06692.1"/>
    <property type="molecule type" value="Genomic_DNA"/>
</dbReference>
<dbReference type="GO" id="GO:0016758">
    <property type="term" value="F:hexosyltransferase activity"/>
    <property type="evidence" value="ECO:0007669"/>
    <property type="project" value="UniProtKB-ARBA"/>
</dbReference>
<dbReference type="Proteomes" id="UP000204551">
    <property type="component" value="Chromosome"/>
</dbReference>
<protein>
    <submittedName>
        <fullName evidence="2">Putative glycosyltransferase EpsE</fullName>
        <ecNumber evidence="2">2.4.-.-</ecNumber>
    </submittedName>
</protein>
<evidence type="ECO:0000313" key="2">
    <source>
        <dbReference type="EMBL" id="ASO06692.1"/>
    </source>
</evidence>
<dbReference type="SUPFAM" id="SSF53448">
    <property type="entry name" value="Nucleotide-diphospho-sugar transferases"/>
    <property type="match status" value="1"/>
</dbReference>
<dbReference type="PANTHER" id="PTHR22916">
    <property type="entry name" value="GLYCOSYLTRANSFERASE"/>
    <property type="match status" value="1"/>
</dbReference>
<dbReference type="InterPro" id="IPR001173">
    <property type="entry name" value="Glyco_trans_2-like"/>
</dbReference>
<feature type="domain" description="Glycosyltransferase 2-like" evidence="1">
    <location>
        <begin position="9"/>
        <end position="141"/>
    </location>
</feature>
<evidence type="ECO:0000259" key="1">
    <source>
        <dbReference type="Pfam" id="PF00535"/>
    </source>
</evidence>
<gene>
    <name evidence="2" type="ORF">AREALGSMS7_03267</name>
</gene>
<dbReference type="KEGG" id="aalg:AREALGSMS7_03267"/>
<accession>A0A221UZC3</accession>